<reference evidence="1" key="1">
    <citation type="submission" date="2020-11" db="EMBL/GenBank/DDBJ databases">
        <authorList>
            <person name="Tran Van P."/>
        </authorList>
    </citation>
    <scope>NUCLEOTIDE SEQUENCE</scope>
</reference>
<accession>A0A7R9HGP8</accession>
<protein>
    <submittedName>
        <fullName evidence="1">Uncharacterized protein</fullName>
    </submittedName>
</protein>
<sequence>MAGIRPGSP</sequence>
<gene>
    <name evidence="1" type="ORF">TPSB3V08_LOCUS14225</name>
</gene>
<name>A0A7R9HGP8_TIMPO</name>
<organism evidence="1">
    <name type="scientific">Timema poppense</name>
    <name type="common">Walking stick</name>
    <dbReference type="NCBI Taxonomy" id="170557"/>
    <lineage>
        <taxon>Eukaryota</taxon>
        <taxon>Metazoa</taxon>
        <taxon>Ecdysozoa</taxon>
        <taxon>Arthropoda</taxon>
        <taxon>Hexapoda</taxon>
        <taxon>Insecta</taxon>
        <taxon>Pterygota</taxon>
        <taxon>Neoptera</taxon>
        <taxon>Polyneoptera</taxon>
        <taxon>Phasmatodea</taxon>
        <taxon>Timematodea</taxon>
        <taxon>Timematoidea</taxon>
        <taxon>Timematidae</taxon>
        <taxon>Timema</taxon>
    </lineage>
</organism>
<proteinExistence type="predicted"/>
<evidence type="ECO:0000313" key="1">
    <source>
        <dbReference type="EMBL" id="CAD7420810.1"/>
    </source>
</evidence>
<dbReference type="EMBL" id="OD037588">
    <property type="protein sequence ID" value="CAD7420810.1"/>
    <property type="molecule type" value="Genomic_DNA"/>
</dbReference>